<dbReference type="KEGG" id="kmn:HW532_07330"/>
<evidence type="ECO:0000313" key="1">
    <source>
        <dbReference type="EMBL" id="QPC42534.1"/>
    </source>
</evidence>
<dbReference type="AlphaFoldDB" id="A0A7S8C367"/>
<proteinExistence type="predicted"/>
<evidence type="ECO:0000313" key="2">
    <source>
        <dbReference type="Proteomes" id="UP000593594"/>
    </source>
</evidence>
<reference evidence="1 2" key="1">
    <citation type="submission" date="2020-06" db="EMBL/GenBank/DDBJ databases">
        <title>Genome sequence of 2 isolates from Red Sea Mangroves.</title>
        <authorList>
            <person name="Sefrji F."/>
            <person name="Michoud G."/>
            <person name="Merlino G."/>
            <person name="Daffonchio D."/>
        </authorList>
    </citation>
    <scope>NUCLEOTIDE SEQUENCE [LARGE SCALE GENOMIC DNA]</scope>
    <source>
        <strain evidence="1 2">R1DC25</strain>
    </source>
</reference>
<accession>A0A7S8C367</accession>
<gene>
    <name evidence="1" type="ORF">HW532_07330</name>
</gene>
<sequence>MASKDDIAEISAALAQFRESGELDNSIDLKIREFLKTGDDDILAVLQGDLSDKEGSNPIVCCYIGYSGYRYKWLRADVCARFGSQVPPGQEHKCGLEP</sequence>
<name>A0A7S8C367_9HYPH</name>
<dbReference type="EMBL" id="CP058214">
    <property type="protein sequence ID" value="QPC42534.1"/>
    <property type="molecule type" value="Genomic_DNA"/>
</dbReference>
<organism evidence="1 2">
    <name type="scientific">Kaustia mangrovi</name>
    <dbReference type="NCBI Taxonomy" id="2593653"/>
    <lineage>
        <taxon>Bacteria</taxon>
        <taxon>Pseudomonadati</taxon>
        <taxon>Pseudomonadota</taxon>
        <taxon>Alphaproteobacteria</taxon>
        <taxon>Hyphomicrobiales</taxon>
        <taxon>Parvibaculaceae</taxon>
        <taxon>Kaustia</taxon>
    </lineage>
</organism>
<protein>
    <submittedName>
        <fullName evidence="1">Uncharacterized protein</fullName>
    </submittedName>
</protein>
<dbReference type="Proteomes" id="UP000593594">
    <property type="component" value="Chromosome"/>
</dbReference>
<dbReference type="RefSeq" id="WP_213163768.1">
    <property type="nucleotide sequence ID" value="NZ_CP058214.1"/>
</dbReference>
<keyword evidence="2" id="KW-1185">Reference proteome</keyword>